<keyword evidence="3" id="KW-1185">Reference proteome</keyword>
<reference evidence="2 3" key="1">
    <citation type="journal article" date="2023" name="Plants (Basel)">
        <title>Bridging the Gap: Combining Genomics and Transcriptomics Approaches to Understand Stylosanthes scabra, an Orphan Legume from the Brazilian Caatinga.</title>
        <authorList>
            <person name="Ferreira-Neto J.R.C."/>
            <person name="da Silva M.D."/>
            <person name="Binneck E."/>
            <person name="de Melo N.F."/>
            <person name="da Silva R.H."/>
            <person name="de Melo A.L.T.M."/>
            <person name="Pandolfi V."/>
            <person name="Bustamante F.O."/>
            <person name="Brasileiro-Vidal A.C."/>
            <person name="Benko-Iseppon A.M."/>
        </authorList>
    </citation>
    <scope>NUCLEOTIDE SEQUENCE [LARGE SCALE GENOMIC DNA]</scope>
    <source>
        <tissue evidence="2">Leaves</tissue>
    </source>
</reference>
<evidence type="ECO:0000256" key="1">
    <source>
        <dbReference type="SAM" id="MobiDB-lite"/>
    </source>
</evidence>
<evidence type="ECO:0000313" key="2">
    <source>
        <dbReference type="EMBL" id="MED6119970.1"/>
    </source>
</evidence>
<sequence>MFVHNRVNTLWEMKHLILSHLGPGDNRKIGHLAYRFQALTAENRLEYRPSWISEDSHVWMTFEVHKRVMEGKVMEFYVEVRHTGSSSEFRQPGPSTTSSPSHLLALENVAMRDYNSEDDSDYEEESSCHSTEEDEDVSHQRTDTILFDLSMPHTIPEPRRLYGGILVLLTSSQRGPRSQQLLNHPPHRSPVPLLEISHAAANRLAIGA</sequence>
<protein>
    <submittedName>
        <fullName evidence="2">Uncharacterized protein</fullName>
    </submittedName>
</protein>
<gene>
    <name evidence="2" type="ORF">PIB30_016558</name>
</gene>
<name>A0ABU6R7P6_9FABA</name>
<proteinExistence type="predicted"/>
<feature type="compositionally biased region" description="Basic and acidic residues" evidence="1">
    <location>
        <begin position="126"/>
        <end position="140"/>
    </location>
</feature>
<dbReference type="Proteomes" id="UP001341840">
    <property type="component" value="Unassembled WGS sequence"/>
</dbReference>
<feature type="region of interest" description="Disordered" evidence="1">
    <location>
        <begin position="116"/>
        <end position="140"/>
    </location>
</feature>
<feature type="compositionally biased region" description="Acidic residues" evidence="1">
    <location>
        <begin position="116"/>
        <end position="125"/>
    </location>
</feature>
<organism evidence="2 3">
    <name type="scientific">Stylosanthes scabra</name>
    <dbReference type="NCBI Taxonomy" id="79078"/>
    <lineage>
        <taxon>Eukaryota</taxon>
        <taxon>Viridiplantae</taxon>
        <taxon>Streptophyta</taxon>
        <taxon>Embryophyta</taxon>
        <taxon>Tracheophyta</taxon>
        <taxon>Spermatophyta</taxon>
        <taxon>Magnoliopsida</taxon>
        <taxon>eudicotyledons</taxon>
        <taxon>Gunneridae</taxon>
        <taxon>Pentapetalae</taxon>
        <taxon>rosids</taxon>
        <taxon>fabids</taxon>
        <taxon>Fabales</taxon>
        <taxon>Fabaceae</taxon>
        <taxon>Papilionoideae</taxon>
        <taxon>50 kb inversion clade</taxon>
        <taxon>dalbergioids sensu lato</taxon>
        <taxon>Dalbergieae</taxon>
        <taxon>Pterocarpus clade</taxon>
        <taxon>Stylosanthes</taxon>
    </lineage>
</organism>
<dbReference type="EMBL" id="JASCZI010030255">
    <property type="protein sequence ID" value="MED6119970.1"/>
    <property type="molecule type" value="Genomic_DNA"/>
</dbReference>
<comment type="caution">
    <text evidence="2">The sequence shown here is derived from an EMBL/GenBank/DDBJ whole genome shotgun (WGS) entry which is preliminary data.</text>
</comment>
<accession>A0ABU6R7P6</accession>
<evidence type="ECO:0000313" key="3">
    <source>
        <dbReference type="Proteomes" id="UP001341840"/>
    </source>
</evidence>